<dbReference type="PANTHER" id="PTHR11079:SF162">
    <property type="entry name" value="RIBOFLAVIN BIOSYNTHESIS PROTEIN PYRD, CHLOROPLASTIC"/>
    <property type="match status" value="1"/>
</dbReference>
<dbReference type="EMBL" id="MGGF01000036">
    <property type="protein sequence ID" value="OGM21446.1"/>
    <property type="molecule type" value="Genomic_DNA"/>
</dbReference>
<dbReference type="AlphaFoldDB" id="A0A1F7Y2E7"/>
<dbReference type="GO" id="GO:0003824">
    <property type="term" value="F:catalytic activity"/>
    <property type="evidence" value="ECO:0007669"/>
    <property type="project" value="InterPro"/>
</dbReference>
<name>A0A1F7Y2E7_9BACT</name>
<evidence type="ECO:0000313" key="2">
    <source>
        <dbReference type="EMBL" id="OGM21446.1"/>
    </source>
</evidence>
<reference evidence="2 3" key="1">
    <citation type="journal article" date="2016" name="Nat. Commun.">
        <title>Thousands of microbial genomes shed light on interconnected biogeochemical processes in an aquifer system.</title>
        <authorList>
            <person name="Anantharaman K."/>
            <person name="Brown C.T."/>
            <person name="Hug L.A."/>
            <person name="Sharon I."/>
            <person name="Castelle C.J."/>
            <person name="Probst A.J."/>
            <person name="Thomas B.C."/>
            <person name="Singh A."/>
            <person name="Wilkins M.J."/>
            <person name="Karaoz U."/>
            <person name="Brodie E.L."/>
            <person name="Williams K.H."/>
            <person name="Hubbard S.S."/>
            <person name="Banfield J.F."/>
        </authorList>
    </citation>
    <scope>NUCLEOTIDE SEQUENCE [LARGE SCALE GENOMIC DNA]</scope>
</reference>
<dbReference type="Proteomes" id="UP000178750">
    <property type="component" value="Unassembled WGS sequence"/>
</dbReference>
<dbReference type="SUPFAM" id="SSF53927">
    <property type="entry name" value="Cytidine deaminase-like"/>
    <property type="match status" value="1"/>
</dbReference>
<evidence type="ECO:0000313" key="3">
    <source>
        <dbReference type="Proteomes" id="UP000178750"/>
    </source>
</evidence>
<organism evidence="2 3">
    <name type="scientific">Candidatus Woesebacteria bacterium RIFCSPHIGHO2_01_FULL_38_9b</name>
    <dbReference type="NCBI Taxonomy" id="1802493"/>
    <lineage>
        <taxon>Bacteria</taxon>
        <taxon>Candidatus Woeseibacteriota</taxon>
    </lineage>
</organism>
<feature type="domain" description="CMP/dCMP-type deaminase" evidence="1">
    <location>
        <begin position="1"/>
        <end position="119"/>
    </location>
</feature>
<dbReference type="PANTHER" id="PTHR11079">
    <property type="entry name" value="CYTOSINE DEAMINASE FAMILY MEMBER"/>
    <property type="match status" value="1"/>
</dbReference>
<sequence length="154" mass="17321">MDDKQYLKLAVEQAKKSVEHGGFPAGSVVVKDGQVVTKGVSLGFKLNDPTSHAETSSMREACNKMQTTNLAGATLYASLQPCLMCFSVANWVGISKIVFGCKKTEEMVRKNYYEGFTEVNKVNEENVRKIELVFLPDFEQEMLDLVKSWEEKQR</sequence>
<comment type="caution">
    <text evidence="2">The sequence shown here is derived from an EMBL/GenBank/DDBJ whole genome shotgun (WGS) entry which is preliminary data.</text>
</comment>
<accession>A0A1F7Y2E7</accession>
<dbReference type="PROSITE" id="PS51747">
    <property type="entry name" value="CYT_DCMP_DEAMINASES_2"/>
    <property type="match status" value="1"/>
</dbReference>
<dbReference type="InterPro" id="IPR016193">
    <property type="entry name" value="Cytidine_deaminase-like"/>
</dbReference>
<protein>
    <recommendedName>
        <fullName evidence="1">CMP/dCMP-type deaminase domain-containing protein</fullName>
    </recommendedName>
</protein>
<dbReference type="InterPro" id="IPR002125">
    <property type="entry name" value="CMP_dCMP_dom"/>
</dbReference>
<proteinExistence type="predicted"/>
<gene>
    <name evidence="2" type="ORF">A2863_00405</name>
</gene>
<evidence type="ECO:0000259" key="1">
    <source>
        <dbReference type="PROSITE" id="PS51747"/>
    </source>
</evidence>
<dbReference type="Gene3D" id="3.40.140.10">
    <property type="entry name" value="Cytidine Deaminase, domain 2"/>
    <property type="match status" value="1"/>
</dbReference>
<dbReference type="Pfam" id="PF00383">
    <property type="entry name" value="dCMP_cyt_deam_1"/>
    <property type="match status" value="1"/>
</dbReference>
<dbReference type="CDD" id="cd01285">
    <property type="entry name" value="nucleoside_deaminase"/>
    <property type="match status" value="1"/>
</dbReference>